<evidence type="ECO:0000259" key="1">
    <source>
        <dbReference type="Pfam" id="PF03572"/>
    </source>
</evidence>
<dbReference type="InterPro" id="IPR029045">
    <property type="entry name" value="ClpP/crotonase-like_dom_sf"/>
</dbReference>
<proteinExistence type="predicted"/>
<dbReference type="Gene3D" id="3.90.226.10">
    <property type="entry name" value="2-enoyl-CoA Hydratase, Chain A, domain 1"/>
    <property type="match status" value="1"/>
</dbReference>
<organism evidence="2 3">
    <name type="scientific">Paenimyroides tangerinum</name>
    <dbReference type="NCBI Taxonomy" id="2488728"/>
    <lineage>
        <taxon>Bacteria</taxon>
        <taxon>Pseudomonadati</taxon>
        <taxon>Bacteroidota</taxon>
        <taxon>Flavobacteriia</taxon>
        <taxon>Flavobacteriales</taxon>
        <taxon>Flavobacteriaceae</taxon>
        <taxon>Paenimyroides</taxon>
    </lineage>
</organism>
<accession>A0A3P3W7H9</accession>
<dbReference type="GO" id="GO:0030288">
    <property type="term" value="C:outer membrane-bounded periplasmic space"/>
    <property type="evidence" value="ECO:0007669"/>
    <property type="project" value="TreeGrafter"/>
</dbReference>
<dbReference type="EMBL" id="RQVQ01000018">
    <property type="protein sequence ID" value="RRJ90297.1"/>
    <property type="molecule type" value="Genomic_DNA"/>
</dbReference>
<reference evidence="2 3" key="1">
    <citation type="submission" date="2018-11" db="EMBL/GenBank/DDBJ databases">
        <title>Flavobacterium sp. nov., YIM 102701-2 draft genome.</title>
        <authorList>
            <person name="Li G."/>
            <person name="Jiang Y."/>
        </authorList>
    </citation>
    <scope>NUCLEOTIDE SEQUENCE [LARGE SCALE GENOMIC DNA]</scope>
    <source>
        <strain evidence="2 3">YIM 102701-2</strain>
    </source>
</reference>
<dbReference type="RefSeq" id="WP_125019125.1">
    <property type="nucleotide sequence ID" value="NZ_RQVQ01000018.1"/>
</dbReference>
<comment type="caution">
    <text evidence="2">The sequence shown here is derived from an EMBL/GenBank/DDBJ whole genome shotgun (WGS) entry which is preliminary data.</text>
</comment>
<dbReference type="PANTHER" id="PTHR32060:SF30">
    <property type="entry name" value="CARBOXY-TERMINAL PROCESSING PROTEASE CTPA"/>
    <property type="match status" value="1"/>
</dbReference>
<dbReference type="GO" id="GO:0004175">
    <property type="term" value="F:endopeptidase activity"/>
    <property type="evidence" value="ECO:0007669"/>
    <property type="project" value="TreeGrafter"/>
</dbReference>
<dbReference type="Proteomes" id="UP000275719">
    <property type="component" value="Unassembled WGS sequence"/>
</dbReference>
<gene>
    <name evidence="2" type="ORF">EG240_09325</name>
</gene>
<dbReference type="PANTHER" id="PTHR32060">
    <property type="entry name" value="TAIL-SPECIFIC PROTEASE"/>
    <property type="match status" value="1"/>
</dbReference>
<feature type="domain" description="Tail specific protease" evidence="1">
    <location>
        <begin position="301"/>
        <end position="516"/>
    </location>
</feature>
<dbReference type="GO" id="GO:0006508">
    <property type="term" value="P:proteolysis"/>
    <property type="evidence" value="ECO:0007669"/>
    <property type="project" value="InterPro"/>
</dbReference>
<dbReference type="GO" id="GO:0007165">
    <property type="term" value="P:signal transduction"/>
    <property type="evidence" value="ECO:0007669"/>
    <property type="project" value="TreeGrafter"/>
</dbReference>
<protein>
    <submittedName>
        <fullName evidence="2">Peptidase S41</fullName>
    </submittedName>
</protein>
<dbReference type="InterPro" id="IPR005151">
    <property type="entry name" value="Tail-specific_protease"/>
</dbReference>
<name>A0A3P3W7H9_9FLAO</name>
<dbReference type="PROSITE" id="PS51257">
    <property type="entry name" value="PROKAR_LIPOPROTEIN"/>
    <property type="match status" value="1"/>
</dbReference>
<sequence length="543" mass="62159">MKKISFVLLSIALIGCASGKKNNLRMNTELSVDEMKKDVKFVERKLFNMHPDVDLYISEEALHKKFDSLSKTITQPLKPNDFYLKIAPVVASVRQGHMSLNLLNEQLEKTNKKKYKGSKSPLSQFDFLWNDGNLYVLKNNSKNKEIKEGSIILDINGISPQKFYEKYRPTITSDGLNETFIQKWFGRKVTSYYASEIGIVDSLTMKINCSDSISTQTVHRIFKKEVKKSKTSNKSKAVKDSTAIVKNDTLKPIKKILTKEQRSAQRDSLKLLAKKDRIYGYNKPKNEYSINLSYPTKDSKFAVLKVQSFTGTKYKKAYKAIFKEIKEKNIQNLVLDLRGNTGGRVTEINELYSYLTKDEKFTLLNPTVVTSKWKLPYYMHAGRSALHYLLLSPFYVIQSPIVFFKTKKGKDGKFYYKLEEEKKYKRKENYYDGELFVLTDGLSFSAASIISSNLKGTKRATFIGNETGGTYNGTVAGRLPILTLPNSKLKWRLGVMNISPSEQTDEFGHGVRPDVVLIPTTEQIINKEDPELDWILNKLEIQK</sequence>
<evidence type="ECO:0000313" key="3">
    <source>
        <dbReference type="Proteomes" id="UP000275719"/>
    </source>
</evidence>
<dbReference type="SUPFAM" id="SSF52096">
    <property type="entry name" value="ClpP/crotonase"/>
    <property type="match status" value="1"/>
</dbReference>
<dbReference type="AlphaFoldDB" id="A0A3P3W7H9"/>
<dbReference type="Pfam" id="PF03572">
    <property type="entry name" value="Peptidase_S41"/>
    <property type="match status" value="1"/>
</dbReference>
<dbReference type="GO" id="GO:0008236">
    <property type="term" value="F:serine-type peptidase activity"/>
    <property type="evidence" value="ECO:0007669"/>
    <property type="project" value="InterPro"/>
</dbReference>
<keyword evidence="3" id="KW-1185">Reference proteome</keyword>
<dbReference type="OrthoDB" id="5480566at2"/>
<evidence type="ECO:0000313" key="2">
    <source>
        <dbReference type="EMBL" id="RRJ90297.1"/>
    </source>
</evidence>